<dbReference type="PANTHER" id="PTHR12385">
    <property type="entry name" value="CHOLINE TRANSPORTER-LIKE (SLC FAMILY 44)"/>
    <property type="match status" value="1"/>
</dbReference>
<evidence type="ECO:0000256" key="5">
    <source>
        <dbReference type="ARBA" id="ARBA00023136"/>
    </source>
</evidence>
<evidence type="ECO:0000313" key="8">
    <source>
        <dbReference type="EMBL" id="KAK3272136.1"/>
    </source>
</evidence>
<evidence type="ECO:0000313" key="9">
    <source>
        <dbReference type="Proteomes" id="UP001190700"/>
    </source>
</evidence>
<evidence type="ECO:0000256" key="7">
    <source>
        <dbReference type="SAM" id="Phobius"/>
    </source>
</evidence>
<accession>A0AAE0G765</accession>
<dbReference type="GO" id="GO:0022857">
    <property type="term" value="F:transmembrane transporter activity"/>
    <property type="evidence" value="ECO:0007669"/>
    <property type="project" value="InterPro"/>
</dbReference>
<proteinExistence type="inferred from homology"/>
<keyword evidence="6" id="KW-0325">Glycoprotein</keyword>
<gene>
    <name evidence="8" type="ORF">CYMTET_19553</name>
</gene>
<sequence>MACCESDDDEPKKAQGDSTRYIEENRKCRDVLFLLVFIAFWFGMFAVASVAWSEGDPNRLLYGLDYHGNLCGTKNDLGENSTFTSGADFSDRKQLHYYYLSSLGTSTSVNQWKSVCVDGCPKNACTFSELMNSLATLDTGSECWDNERWFCEYYGYQSTVAIEGVDEWDTQYFGKMTTEQQLESITSGPCQPLYLATDDFINYCYPVVPDDVWDYFEGSAPPPPSETNATISDDSSLLSYATLSTVVDVISNARDFLEEYLGDIYKAWAAILVSGIQVGLTCTDVWLAGAPHMTWALHSLSSIQPLA</sequence>
<organism evidence="8 9">
    <name type="scientific">Cymbomonas tetramitiformis</name>
    <dbReference type="NCBI Taxonomy" id="36881"/>
    <lineage>
        <taxon>Eukaryota</taxon>
        <taxon>Viridiplantae</taxon>
        <taxon>Chlorophyta</taxon>
        <taxon>Pyramimonadophyceae</taxon>
        <taxon>Pyramimonadales</taxon>
        <taxon>Pyramimonadaceae</taxon>
        <taxon>Cymbomonas</taxon>
    </lineage>
</organism>
<dbReference type="GO" id="GO:0016020">
    <property type="term" value="C:membrane"/>
    <property type="evidence" value="ECO:0007669"/>
    <property type="project" value="UniProtKB-SubCell"/>
</dbReference>
<feature type="transmembrane region" description="Helical" evidence="7">
    <location>
        <begin position="31"/>
        <end position="52"/>
    </location>
</feature>
<comment type="subcellular location">
    <subcellularLocation>
        <location evidence="1">Membrane</location>
        <topology evidence="1">Multi-pass membrane protein</topology>
    </subcellularLocation>
</comment>
<reference evidence="8 9" key="1">
    <citation type="journal article" date="2015" name="Genome Biol. Evol.">
        <title>Comparative Genomics of a Bacterivorous Green Alga Reveals Evolutionary Causalities and Consequences of Phago-Mixotrophic Mode of Nutrition.</title>
        <authorList>
            <person name="Burns J.A."/>
            <person name="Paasch A."/>
            <person name="Narechania A."/>
            <person name="Kim E."/>
        </authorList>
    </citation>
    <scope>NUCLEOTIDE SEQUENCE [LARGE SCALE GENOMIC DNA]</scope>
    <source>
        <strain evidence="8 9">PLY_AMNH</strain>
    </source>
</reference>
<dbReference type="Proteomes" id="UP001190700">
    <property type="component" value="Unassembled WGS sequence"/>
</dbReference>
<keyword evidence="5 7" id="KW-0472">Membrane</keyword>
<evidence type="ECO:0000256" key="6">
    <source>
        <dbReference type="ARBA" id="ARBA00023180"/>
    </source>
</evidence>
<name>A0AAE0G765_9CHLO</name>
<protein>
    <submittedName>
        <fullName evidence="8">Uncharacterized protein</fullName>
    </submittedName>
</protein>
<evidence type="ECO:0000256" key="1">
    <source>
        <dbReference type="ARBA" id="ARBA00004141"/>
    </source>
</evidence>
<keyword evidence="3 7" id="KW-0812">Transmembrane</keyword>
<keyword evidence="4 7" id="KW-1133">Transmembrane helix</keyword>
<evidence type="ECO:0000256" key="3">
    <source>
        <dbReference type="ARBA" id="ARBA00022692"/>
    </source>
</evidence>
<dbReference type="AlphaFoldDB" id="A0AAE0G765"/>
<evidence type="ECO:0000256" key="2">
    <source>
        <dbReference type="ARBA" id="ARBA00007168"/>
    </source>
</evidence>
<dbReference type="InterPro" id="IPR007603">
    <property type="entry name" value="Choline_transptr-like"/>
</dbReference>
<comment type="caution">
    <text evidence="8">The sequence shown here is derived from an EMBL/GenBank/DDBJ whole genome shotgun (WGS) entry which is preliminary data.</text>
</comment>
<keyword evidence="9" id="KW-1185">Reference proteome</keyword>
<evidence type="ECO:0000256" key="4">
    <source>
        <dbReference type="ARBA" id="ARBA00022989"/>
    </source>
</evidence>
<dbReference type="EMBL" id="LGRX02009134">
    <property type="protein sequence ID" value="KAK3272136.1"/>
    <property type="molecule type" value="Genomic_DNA"/>
</dbReference>
<comment type="similarity">
    <text evidence="2">Belongs to the CTL (choline transporter-like) family.</text>
</comment>
<dbReference type="PANTHER" id="PTHR12385:SF14">
    <property type="entry name" value="CHOLINE TRANSPORTER-LIKE 2"/>
    <property type="match status" value="1"/>
</dbReference>